<sequence>MPGEHGEAPIWERQYHCASAGQALAPEFPWTLARVRKTARELLWS</sequence>
<dbReference type="AlphaFoldDB" id="A0A2L1KF56"/>
<keyword evidence="1" id="KW-0614">Plasmid</keyword>
<name>A0A2L1KF56_PSEAI</name>
<dbReference type="EMBL" id="MF344569">
    <property type="protein sequence ID" value="AVE20966.1"/>
    <property type="molecule type" value="Genomic_DNA"/>
</dbReference>
<geneLocation type="plasmid" evidence="1">
    <name>p12939-PER</name>
</geneLocation>
<organism evidence="1">
    <name type="scientific">Pseudomonas aeruginosa</name>
    <dbReference type="NCBI Taxonomy" id="287"/>
    <lineage>
        <taxon>Bacteria</taxon>
        <taxon>Pseudomonadati</taxon>
        <taxon>Pseudomonadota</taxon>
        <taxon>Gammaproteobacteria</taxon>
        <taxon>Pseudomonadales</taxon>
        <taxon>Pseudomonadaceae</taxon>
        <taxon>Pseudomonas</taxon>
    </lineage>
</organism>
<proteinExistence type="predicted"/>
<accession>A0A2L1KF56</accession>
<reference evidence="1" key="1">
    <citation type="submission" date="2017-06" db="EMBL/GenBank/DDBJ databases">
        <title>Complete sequence of p12939-PER from clinical Pseudomonas aeruginosa.</title>
        <authorList>
            <person name="Yuan M."/>
            <person name="Feng J."/>
            <person name="Zhan Z."/>
            <person name="Jiang X."/>
            <person name="Zhang D."/>
            <person name="Chen X."/>
            <person name="Zhao X."/>
            <person name="Che J."/>
            <person name="Lu J."/>
            <person name="Xu J."/>
            <person name="Li J."/>
            <person name="Zhou D."/>
        </authorList>
    </citation>
    <scope>NUCLEOTIDE SEQUENCE</scope>
    <source>
        <plasmid evidence="1">p12939-PER</plasmid>
    </source>
</reference>
<evidence type="ECO:0000313" key="1">
    <source>
        <dbReference type="EMBL" id="AVE20966.1"/>
    </source>
</evidence>
<protein>
    <submittedName>
        <fullName evidence="1">Uncharacterized protein</fullName>
    </submittedName>
</protein>